<evidence type="ECO:0000313" key="1">
    <source>
        <dbReference type="EMBL" id="KAK3894398.1"/>
    </source>
</evidence>
<dbReference type="EMBL" id="JAWQEG010000113">
    <property type="protein sequence ID" value="KAK3894398.1"/>
    <property type="molecule type" value="Genomic_DNA"/>
</dbReference>
<accession>A0AAE1L3J8</accession>
<sequence length="75" mass="8205">MVHVEGAWELHRGVFTAVGGGCSDLSGGRGFSDRSHHDLAGPVVTTQERRLHISTTAHLMTPNTKIREPIDDEEQ</sequence>
<proteinExistence type="predicted"/>
<name>A0AAE1L3J8_PETCI</name>
<reference evidence="1" key="1">
    <citation type="submission" date="2023-10" db="EMBL/GenBank/DDBJ databases">
        <title>Genome assemblies of two species of porcelain crab, Petrolisthes cinctipes and Petrolisthes manimaculis (Anomura: Porcellanidae).</title>
        <authorList>
            <person name="Angst P."/>
        </authorList>
    </citation>
    <scope>NUCLEOTIDE SEQUENCE</scope>
    <source>
        <strain evidence="1">PB745_01</strain>
        <tissue evidence="1">Gill</tissue>
    </source>
</reference>
<dbReference type="AlphaFoldDB" id="A0AAE1L3J8"/>
<dbReference type="Proteomes" id="UP001286313">
    <property type="component" value="Unassembled WGS sequence"/>
</dbReference>
<comment type="caution">
    <text evidence="1">The sequence shown here is derived from an EMBL/GenBank/DDBJ whole genome shotgun (WGS) entry which is preliminary data.</text>
</comment>
<evidence type="ECO:0000313" key="2">
    <source>
        <dbReference type="Proteomes" id="UP001286313"/>
    </source>
</evidence>
<gene>
    <name evidence="1" type="ORF">Pcinc_001858</name>
</gene>
<organism evidence="1 2">
    <name type="scientific">Petrolisthes cinctipes</name>
    <name type="common">Flat porcelain crab</name>
    <dbReference type="NCBI Taxonomy" id="88211"/>
    <lineage>
        <taxon>Eukaryota</taxon>
        <taxon>Metazoa</taxon>
        <taxon>Ecdysozoa</taxon>
        <taxon>Arthropoda</taxon>
        <taxon>Crustacea</taxon>
        <taxon>Multicrustacea</taxon>
        <taxon>Malacostraca</taxon>
        <taxon>Eumalacostraca</taxon>
        <taxon>Eucarida</taxon>
        <taxon>Decapoda</taxon>
        <taxon>Pleocyemata</taxon>
        <taxon>Anomura</taxon>
        <taxon>Galatheoidea</taxon>
        <taxon>Porcellanidae</taxon>
        <taxon>Petrolisthes</taxon>
    </lineage>
</organism>
<keyword evidence="2" id="KW-1185">Reference proteome</keyword>
<protein>
    <submittedName>
        <fullName evidence="1">Uncharacterized protein</fullName>
    </submittedName>
</protein>